<accession>A0A8J7NJM0</accession>
<dbReference type="Gene3D" id="2.40.50.40">
    <property type="match status" value="1"/>
</dbReference>
<feature type="domain" description="Chromo" evidence="3">
    <location>
        <begin position="114"/>
        <end position="172"/>
    </location>
</feature>
<feature type="region of interest" description="Disordered" evidence="2">
    <location>
        <begin position="1"/>
        <end position="22"/>
    </location>
</feature>
<dbReference type="PANTHER" id="PTHR46148">
    <property type="entry name" value="CHROMO DOMAIN-CONTAINING PROTEIN"/>
    <property type="match status" value="1"/>
</dbReference>
<dbReference type="EMBL" id="JAAWVO010011487">
    <property type="protein sequence ID" value="MBN3313348.1"/>
    <property type="molecule type" value="Genomic_DNA"/>
</dbReference>
<evidence type="ECO:0000313" key="5">
    <source>
        <dbReference type="Proteomes" id="UP000736164"/>
    </source>
</evidence>
<feature type="compositionally biased region" description="Polar residues" evidence="2">
    <location>
        <begin position="1"/>
        <end position="13"/>
    </location>
</feature>
<protein>
    <submittedName>
        <fullName evidence="4">CBX2 protein</fullName>
    </submittedName>
</protein>
<dbReference type="SUPFAM" id="SSF54160">
    <property type="entry name" value="Chromo domain-like"/>
    <property type="match status" value="1"/>
</dbReference>
<comment type="subcellular location">
    <subcellularLocation>
        <location evidence="1">Nucleus</location>
    </subcellularLocation>
</comment>
<dbReference type="InterPro" id="IPR056924">
    <property type="entry name" value="SH3_Tf2-1"/>
</dbReference>
<comment type="caution">
    <text evidence="4">The sequence shown here is derived from an EMBL/GenBank/DDBJ whole genome shotgun (WGS) entry which is preliminary data.</text>
</comment>
<sequence length="215" mass="24715">MVRTALTKSTQRQAKFANRHHRPAPRFRRGQFVWLSTRNLPLRLSSKKLGPRYIGPFRILSRITPVTFRLALPPTLKIHPSFHVSLLKPFYRSPLVAPQRRPPPPRHIQGHQVYTVHKILDSRWNRGTLQYLADWEGYGPEERSWVPEKDILDPTLIRDFHRDYPDRSSRASGAAREGGGLLTNAAARVKPPAHTPPCGAQCYLYHLNLLPAARY</sequence>
<dbReference type="AlphaFoldDB" id="A0A8J7NJM0"/>
<keyword evidence="5" id="KW-1185">Reference proteome</keyword>
<evidence type="ECO:0000256" key="1">
    <source>
        <dbReference type="ARBA" id="ARBA00004123"/>
    </source>
</evidence>
<dbReference type="InterPro" id="IPR023780">
    <property type="entry name" value="Chromo_domain"/>
</dbReference>
<dbReference type="SMART" id="SM00298">
    <property type="entry name" value="CHROMO"/>
    <property type="match status" value="1"/>
</dbReference>
<dbReference type="GO" id="GO:0005634">
    <property type="term" value="C:nucleus"/>
    <property type="evidence" value="ECO:0007669"/>
    <property type="project" value="UniProtKB-SubCell"/>
</dbReference>
<feature type="non-terminal residue" evidence="4">
    <location>
        <position position="215"/>
    </location>
</feature>
<dbReference type="PANTHER" id="PTHR46148:SF52">
    <property type="entry name" value="OS04G0603800 PROTEIN"/>
    <property type="match status" value="1"/>
</dbReference>
<dbReference type="Proteomes" id="UP000736164">
    <property type="component" value="Unassembled WGS sequence"/>
</dbReference>
<evidence type="ECO:0000313" key="4">
    <source>
        <dbReference type="EMBL" id="MBN3313348.1"/>
    </source>
</evidence>
<dbReference type="Pfam" id="PF00385">
    <property type="entry name" value="Chromo"/>
    <property type="match status" value="1"/>
</dbReference>
<dbReference type="InterPro" id="IPR000953">
    <property type="entry name" value="Chromo/chromo_shadow_dom"/>
</dbReference>
<evidence type="ECO:0000256" key="2">
    <source>
        <dbReference type="SAM" id="MobiDB-lite"/>
    </source>
</evidence>
<dbReference type="InterPro" id="IPR016197">
    <property type="entry name" value="Chromo-like_dom_sf"/>
</dbReference>
<proteinExistence type="predicted"/>
<organism evidence="4 5">
    <name type="scientific">Atractosteus spatula</name>
    <name type="common">Alligator gar</name>
    <name type="synonym">Lepisosteus spatula</name>
    <dbReference type="NCBI Taxonomy" id="7917"/>
    <lineage>
        <taxon>Eukaryota</taxon>
        <taxon>Metazoa</taxon>
        <taxon>Chordata</taxon>
        <taxon>Craniata</taxon>
        <taxon>Vertebrata</taxon>
        <taxon>Euteleostomi</taxon>
        <taxon>Actinopterygii</taxon>
        <taxon>Neopterygii</taxon>
        <taxon>Holostei</taxon>
        <taxon>Semionotiformes</taxon>
        <taxon>Lepisosteidae</taxon>
        <taxon>Atractosteus</taxon>
    </lineage>
</organism>
<dbReference type="PROSITE" id="PS50013">
    <property type="entry name" value="CHROMO_2"/>
    <property type="match status" value="1"/>
</dbReference>
<evidence type="ECO:0000259" key="3">
    <source>
        <dbReference type="PROSITE" id="PS50013"/>
    </source>
</evidence>
<feature type="non-terminal residue" evidence="4">
    <location>
        <position position="1"/>
    </location>
</feature>
<dbReference type="Pfam" id="PF24626">
    <property type="entry name" value="SH3_Tf2-1"/>
    <property type="match status" value="1"/>
</dbReference>
<reference evidence="4" key="1">
    <citation type="journal article" date="2021" name="Cell">
        <title>Tracing the genetic footprints of vertebrate landing in non-teleost ray-finned fishes.</title>
        <authorList>
            <person name="Bi X."/>
            <person name="Wang K."/>
            <person name="Yang L."/>
            <person name="Pan H."/>
            <person name="Jiang H."/>
            <person name="Wei Q."/>
            <person name="Fang M."/>
            <person name="Yu H."/>
            <person name="Zhu C."/>
            <person name="Cai Y."/>
            <person name="He Y."/>
            <person name="Gan X."/>
            <person name="Zeng H."/>
            <person name="Yu D."/>
            <person name="Zhu Y."/>
            <person name="Jiang H."/>
            <person name="Qiu Q."/>
            <person name="Yang H."/>
            <person name="Zhang Y.E."/>
            <person name="Wang W."/>
            <person name="Zhu M."/>
            <person name="He S."/>
            <person name="Zhang G."/>
        </authorList>
    </citation>
    <scope>NUCLEOTIDE SEQUENCE</scope>
    <source>
        <strain evidence="4">Allg_001</strain>
    </source>
</reference>
<gene>
    <name evidence="4" type="primary">Cbx2_1</name>
    <name evidence="4" type="ORF">GTO95_0012367</name>
</gene>
<name>A0A8J7NJM0_ATRSP</name>